<proteinExistence type="predicted"/>
<reference evidence="1 2" key="1">
    <citation type="submission" date="2024-09" db="EMBL/GenBank/DDBJ databases">
        <authorList>
            <person name="Sun Q."/>
            <person name="Mori K."/>
        </authorList>
    </citation>
    <scope>NUCLEOTIDE SEQUENCE [LARGE SCALE GENOMIC DNA]</scope>
    <source>
        <strain evidence="1 2">CECT 8726</strain>
    </source>
</reference>
<protein>
    <submittedName>
        <fullName evidence="1">Uncharacterized protein</fullName>
    </submittedName>
</protein>
<accession>A0ABV5JAJ0</accession>
<comment type="caution">
    <text evidence="1">The sequence shown here is derived from an EMBL/GenBank/DDBJ whole genome shotgun (WGS) entry which is preliminary data.</text>
</comment>
<evidence type="ECO:0000313" key="2">
    <source>
        <dbReference type="Proteomes" id="UP001589683"/>
    </source>
</evidence>
<organism evidence="1 2">
    <name type="scientific">Pseudohalocynthiibacter aestuariivivens</name>
    <dbReference type="NCBI Taxonomy" id="1591409"/>
    <lineage>
        <taxon>Bacteria</taxon>
        <taxon>Pseudomonadati</taxon>
        <taxon>Pseudomonadota</taxon>
        <taxon>Alphaproteobacteria</taxon>
        <taxon>Rhodobacterales</taxon>
        <taxon>Paracoccaceae</taxon>
        <taxon>Pseudohalocynthiibacter</taxon>
    </lineage>
</organism>
<dbReference type="Proteomes" id="UP001589683">
    <property type="component" value="Unassembled WGS sequence"/>
</dbReference>
<keyword evidence="2" id="KW-1185">Reference proteome</keyword>
<dbReference type="RefSeq" id="WP_213887640.1">
    <property type="nucleotide sequence ID" value="NZ_JAGFNU010000001.1"/>
</dbReference>
<sequence>MFGSRRKLRRKHPHPVGPDWCILGWLASLRLEHALRRQMAPDHWMRGKSWSAFAHDTKQDAVLYLAADGEAALVHLTWMRERTKDCPSATSFKTLDDALHDIADAIESGSNPIYCPVCKSDWSLDEFDPGCFCCGGGALVRDCPVCDGRCGAEFRRAILDSQDSGEAHWNGSCLSKDPFVPN</sequence>
<dbReference type="EMBL" id="JBHMEA010000007">
    <property type="protein sequence ID" value="MFB9230458.1"/>
    <property type="molecule type" value="Genomic_DNA"/>
</dbReference>
<name>A0ABV5JAJ0_9RHOB</name>
<gene>
    <name evidence="1" type="ORF">ACFFUT_01500</name>
</gene>
<evidence type="ECO:0000313" key="1">
    <source>
        <dbReference type="EMBL" id="MFB9230458.1"/>
    </source>
</evidence>